<dbReference type="AlphaFoldDB" id="A0AB74UL48"/>
<dbReference type="InterPro" id="IPR000653">
    <property type="entry name" value="DegT/StrS_aminotransferase"/>
</dbReference>
<evidence type="ECO:0000256" key="2">
    <source>
        <dbReference type="ARBA" id="ARBA00037999"/>
    </source>
</evidence>
<dbReference type="CDD" id="cd00616">
    <property type="entry name" value="AHBA_syn"/>
    <property type="match status" value="1"/>
</dbReference>
<evidence type="ECO:0000256" key="5">
    <source>
        <dbReference type="RuleBase" id="RU004508"/>
    </source>
</evidence>
<dbReference type="Pfam" id="PF01041">
    <property type="entry name" value="DegT_DnrJ_EryC1"/>
    <property type="match status" value="1"/>
</dbReference>
<feature type="active site" description="Proton acceptor" evidence="3">
    <location>
        <position position="205"/>
    </location>
</feature>
<dbReference type="GO" id="GO:0000271">
    <property type="term" value="P:polysaccharide biosynthetic process"/>
    <property type="evidence" value="ECO:0007669"/>
    <property type="project" value="TreeGrafter"/>
</dbReference>
<keyword evidence="6" id="KW-0808">Transferase</keyword>
<dbReference type="PIRSF" id="PIRSF000390">
    <property type="entry name" value="PLP_StrS"/>
    <property type="match status" value="1"/>
</dbReference>
<evidence type="ECO:0000256" key="4">
    <source>
        <dbReference type="PIRSR" id="PIRSR000390-2"/>
    </source>
</evidence>
<dbReference type="InterPro" id="IPR015424">
    <property type="entry name" value="PyrdxlP-dep_Trfase"/>
</dbReference>
<dbReference type="EMBL" id="CP170721">
    <property type="protein sequence ID" value="XIA17356.1"/>
    <property type="molecule type" value="Genomic_DNA"/>
</dbReference>
<reference evidence="6" key="1">
    <citation type="submission" date="2024-10" db="EMBL/GenBank/DDBJ databases">
        <authorList>
            <person name="Lesea H.P."/>
            <person name="Kuehl J.V."/>
            <person name="Chandonia J.-M."/>
        </authorList>
    </citation>
    <scope>NUCLEOTIDE SEQUENCE</scope>
    <source>
        <strain evidence="6">FW102-FHT14D07</strain>
    </source>
</reference>
<name>A0AB74UL48_9GAMM</name>
<keyword evidence="1 4" id="KW-0663">Pyridoxal phosphate</keyword>
<feature type="modified residue" description="N6-(pyridoxal phosphate)lysine" evidence="4">
    <location>
        <position position="205"/>
    </location>
</feature>
<keyword evidence="6" id="KW-0032">Aminotransferase</keyword>
<protein>
    <submittedName>
        <fullName evidence="6">DegT/DnrJ/EryC1/StrS family aminotransferase</fullName>
    </submittedName>
</protein>
<gene>
    <name evidence="6" type="ORF">ACFYG5_12345</name>
</gene>
<organism evidence="6">
    <name type="scientific">Rhodanobacter sp. FW102-FHT14D07</name>
    <dbReference type="NCBI Taxonomy" id="3351462"/>
    <lineage>
        <taxon>Bacteria</taxon>
        <taxon>Pseudomonadati</taxon>
        <taxon>Pseudomonadota</taxon>
        <taxon>Gammaproteobacteria</taxon>
        <taxon>Lysobacterales</taxon>
        <taxon>Rhodanobacteraceae</taxon>
        <taxon>Rhodanobacter</taxon>
    </lineage>
</organism>
<comment type="similarity">
    <text evidence="2 5">Belongs to the DegT/DnrJ/EryC1 family.</text>
</comment>
<accession>A0AB74UL48</accession>
<evidence type="ECO:0000256" key="3">
    <source>
        <dbReference type="PIRSR" id="PIRSR000390-1"/>
    </source>
</evidence>
<proteinExistence type="inferred from homology"/>
<dbReference type="SUPFAM" id="SSF53383">
    <property type="entry name" value="PLP-dependent transferases"/>
    <property type="match status" value="1"/>
</dbReference>
<dbReference type="GO" id="GO:0008483">
    <property type="term" value="F:transaminase activity"/>
    <property type="evidence" value="ECO:0007669"/>
    <property type="project" value="UniProtKB-KW"/>
</dbReference>
<dbReference type="PANTHER" id="PTHR30244">
    <property type="entry name" value="TRANSAMINASE"/>
    <property type="match status" value="1"/>
</dbReference>
<dbReference type="InterPro" id="IPR015422">
    <property type="entry name" value="PyrdxlP-dep_Trfase_small"/>
</dbReference>
<evidence type="ECO:0000256" key="1">
    <source>
        <dbReference type="ARBA" id="ARBA00022898"/>
    </source>
</evidence>
<dbReference type="PANTHER" id="PTHR30244:SF36">
    <property type="entry name" value="3-OXO-GLUCOSE-6-PHOSPHATE:GLUTAMATE AMINOTRANSFERASE"/>
    <property type="match status" value="1"/>
</dbReference>
<dbReference type="Gene3D" id="3.40.640.10">
    <property type="entry name" value="Type I PLP-dependent aspartate aminotransferase-like (Major domain)"/>
    <property type="match status" value="1"/>
</dbReference>
<evidence type="ECO:0000313" key="6">
    <source>
        <dbReference type="EMBL" id="XIA17356.1"/>
    </source>
</evidence>
<dbReference type="Gene3D" id="3.90.1150.10">
    <property type="entry name" value="Aspartate Aminotransferase, domain 1"/>
    <property type="match status" value="1"/>
</dbReference>
<dbReference type="InterPro" id="IPR015421">
    <property type="entry name" value="PyrdxlP-dep_Trfase_major"/>
</dbReference>
<dbReference type="RefSeq" id="WP_395116701.1">
    <property type="nucleotide sequence ID" value="NZ_CP170721.1"/>
</dbReference>
<dbReference type="GO" id="GO:0030170">
    <property type="term" value="F:pyridoxal phosphate binding"/>
    <property type="evidence" value="ECO:0007669"/>
    <property type="project" value="TreeGrafter"/>
</dbReference>
<sequence>MGSVVMKNGPAGAASGDVPFLNLGEVNARYADELKAAAACVIDSGWYVLGDELKAFEREFAAWCGARHAVGTGNGLDALSLILRGYRELGVLAEGDEVIVPGNTFIASFLAISENRLVPVPVEPGAATFNLDPACVAAAIGPRTRAIMAVHLYGQLADMPALRALARRHGLLLIEDAAQAHGAARDGRKAGAFGDAAAFSFFPAKNLGALGDGGAVVTDDDALAQRIAALRNYGSDVKYHHLFQGVNSRLDEMQAALLRVKLRYLDADLAWRRRVARRYRDGIRHPQIRLPDVAREEQHAWHLFVVRCARRDALQRHLHVHGIQTQVHYPVPAHRQPAYPALRDCRLPRTEQLCDEVLSLPLGPTLRDGDVERVIEACNAFGRGA</sequence>